<dbReference type="Pfam" id="PF08281">
    <property type="entry name" value="Sigma70_r4_2"/>
    <property type="match status" value="1"/>
</dbReference>
<evidence type="ECO:0000256" key="3">
    <source>
        <dbReference type="ARBA" id="ARBA00023082"/>
    </source>
</evidence>
<protein>
    <submittedName>
        <fullName evidence="7">RNA polymerase sigma-70 factor (ECF subfamily)</fullName>
    </submittedName>
</protein>
<evidence type="ECO:0000256" key="2">
    <source>
        <dbReference type="ARBA" id="ARBA00023015"/>
    </source>
</evidence>
<dbReference type="Gene3D" id="1.10.10.10">
    <property type="entry name" value="Winged helix-like DNA-binding domain superfamily/Winged helix DNA-binding domain"/>
    <property type="match status" value="1"/>
</dbReference>
<dbReference type="AlphaFoldDB" id="A0A840X253"/>
<evidence type="ECO:0000259" key="5">
    <source>
        <dbReference type="Pfam" id="PF04542"/>
    </source>
</evidence>
<dbReference type="Proteomes" id="UP000553766">
    <property type="component" value="Unassembled WGS sequence"/>
</dbReference>
<dbReference type="SUPFAM" id="SSF88946">
    <property type="entry name" value="Sigma2 domain of RNA polymerase sigma factors"/>
    <property type="match status" value="1"/>
</dbReference>
<feature type="domain" description="RNA polymerase sigma-70 region 2" evidence="5">
    <location>
        <begin position="12"/>
        <end position="76"/>
    </location>
</feature>
<dbReference type="PANTHER" id="PTHR43133">
    <property type="entry name" value="RNA POLYMERASE ECF-TYPE SIGMA FACTO"/>
    <property type="match status" value="1"/>
</dbReference>
<keyword evidence="3" id="KW-0731">Sigma factor</keyword>
<organism evidence="7 8">
    <name type="scientific">Rubricella aquisinus</name>
    <dbReference type="NCBI Taxonomy" id="2028108"/>
    <lineage>
        <taxon>Bacteria</taxon>
        <taxon>Pseudomonadati</taxon>
        <taxon>Pseudomonadota</taxon>
        <taxon>Alphaproteobacteria</taxon>
        <taxon>Rhodobacterales</taxon>
        <taxon>Paracoccaceae</taxon>
        <taxon>Rubricella</taxon>
    </lineage>
</organism>
<dbReference type="Pfam" id="PF04542">
    <property type="entry name" value="Sigma70_r2"/>
    <property type="match status" value="1"/>
</dbReference>
<dbReference type="EMBL" id="JACIJS010000005">
    <property type="protein sequence ID" value="MBB5515965.1"/>
    <property type="molecule type" value="Genomic_DNA"/>
</dbReference>
<dbReference type="Gene3D" id="1.10.1740.10">
    <property type="match status" value="1"/>
</dbReference>
<dbReference type="InterPro" id="IPR013324">
    <property type="entry name" value="RNA_pol_sigma_r3/r4-like"/>
</dbReference>
<dbReference type="GO" id="GO:0003677">
    <property type="term" value="F:DNA binding"/>
    <property type="evidence" value="ECO:0007669"/>
    <property type="project" value="InterPro"/>
</dbReference>
<proteinExistence type="inferred from homology"/>
<dbReference type="InterPro" id="IPR014284">
    <property type="entry name" value="RNA_pol_sigma-70_dom"/>
</dbReference>
<comment type="similarity">
    <text evidence="1">Belongs to the sigma-70 factor family. ECF subfamily.</text>
</comment>
<evidence type="ECO:0000313" key="8">
    <source>
        <dbReference type="Proteomes" id="UP000553766"/>
    </source>
</evidence>
<dbReference type="CDD" id="cd06171">
    <property type="entry name" value="Sigma70_r4"/>
    <property type="match status" value="1"/>
</dbReference>
<keyword evidence="8" id="KW-1185">Reference proteome</keyword>
<dbReference type="RefSeq" id="WP_184011118.1">
    <property type="nucleotide sequence ID" value="NZ_JACIJS010000005.1"/>
</dbReference>
<accession>A0A840X253</accession>
<dbReference type="NCBIfam" id="TIGR02937">
    <property type="entry name" value="sigma70-ECF"/>
    <property type="match status" value="1"/>
</dbReference>
<dbReference type="GO" id="GO:0006352">
    <property type="term" value="P:DNA-templated transcription initiation"/>
    <property type="evidence" value="ECO:0007669"/>
    <property type="project" value="InterPro"/>
</dbReference>
<dbReference type="PANTHER" id="PTHR43133:SF25">
    <property type="entry name" value="RNA POLYMERASE SIGMA FACTOR RFAY-RELATED"/>
    <property type="match status" value="1"/>
</dbReference>
<dbReference type="InterPro" id="IPR013249">
    <property type="entry name" value="RNA_pol_sigma70_r4_t2"/>
</dbReference>
<dbReference type="InterPro" id="IPR007627">
    <property type="entry name" value="RNA_pol_sigma70_r2"/>
</dbReference>
<dbReference type="InterPro" id="IPR039425">
    <property type="entry name" value="RNA_pol_sigma-70-like"/>
</dbReference>
<keyword evidence="4" id="KW-0804">Transcription</keyword>
<comment type="caution">
    <text evidence="7">The sequence shown here is derived from an EMBL/GenBank/DDBJ whole genome shotgun (WGS) entry which is preliminary data.</text>
</comment>
<sequence length="183" mass="20306">MSHRDPREEMVDYIPSLRAFARALTQNHAAADDLVQDAIVKAWANIDKYKVGTNLQAWMFTILRNTHYSNLRKHRREVEDVDGNHAAKLAEKAPQDSAMIFNDFKTAFMQLPVDQREALVLVGASGYSYEEAAEMCECAVGTMKSRVNRARTKLAELMQLDEGEDVITTEGTALASLGGSAVA</sequence>
<feature type="domain" description="RNA polymerase sigma factor 70 region 4 type 2" evidence="6">
    <location>
        <begin position="104"/>
        <end position="154"/>
    </location>
</feature>
<reference evidence="7 8" key="1">
    <citation type="submission" date="2020-08" db="EMBL/GenBank/DDBJ databases">
        <title>Genomic Encyclopedia of Type Strains, Phase IV (KMG-IV): sequencing the most valuable type-strain genomes for metagenomic binning, comparative biology and taxonomic classification.</title>
        <authorList>
            <person name="Goeker M."/>
        </authorList>
    </citation>
    <scope>NUCLEOTIDE SEQUENCE [LARGE SCALE GENOMIC DNA]</scope>
    <source>
        <strain evidence="7 8">DSM 103377</strain>
    </source>
</reference>
<evidence type="ECO:0000259" key="6">
    <source>
        <dbReference type="Pfam" id="PF08281"/>
    </source>
</evidence>
<dbReference type="NCBIfam" id="NF009198">
    <property type="entry name" value="PRK12546.1"/>
    <property type="match status" value="1"/>
</dbReference>
<gene>
    <name evidence="7" type="ORF">FHS89_001985</name>
</gene>
<name>A0A840X253_9RHOB</name>
<dbReference type="GO" id="GO:0016987">
    <property type="term" value="F:sigma factor activity"/>
    <property type="evidence" value="ECO:0007669"/>
    <property type="project" value="UniProtKB-KW"/>
</dbReference>
<evidence type="ECO:0000313" key="7">
    <source>
        <dbReference type="EMBL" id="MBB5515965.1"/>
    </source>
</evidence>
<keyword evidence="2" id="KW-0805">Transcription regulation</keyword>
<dbReference type="InterPro" id="IPR036388">
    <property type="entry name" value="WH-like_DNA-bd_sf"/>
</dbReference>
<evidence type="ECO:0000256" key="4">
    <source>
        <dbReference type="ARBA" id="ARBA00023163"/>
    </source>
</evidence>
<dbReference type="InterPro" id="IPR013325">
    <property type="entry name" value="RNA_pol_sigma_r2"/>
</dbReference>
<dbReference type="SUPFAM" id="SSF88659">
    <property type="entry name" value="Sigma3 and sigma4 domains of RNA polymerase sigma factors"/>
    <property type="match status" value="1"/>
</dbReference>
<evidence type="ECO:0000256" key="1">
    <source>
        <dbReference type="ARBA" id="ARBA00010641"/>
    </source>
</evidence>